<keyword evidence="3" id="KW-1185">Reference proteome</keyword>
<dbReference type="OrthoDB" id="1440844at2"/>
<dbReference type="AlphaFoldDB" id="A0A4V4HWG6"/>
<dbReference type="Proteomes" id="UP000310406">
    <property type="component" value="Unassembled WGS sequence"/>
</dbReference>
<gene>
    <name evidence="2" type="ORF">EZV76_15835</name>
</gene>
<keyword evidence="1" id="KW-0812">Transmembrane</keyword>
<proteinExistence type="predicted"/>
<dbReference type="EMBL" id="SNTZ01000016">
    <property type="protein sequence ID" value="THV57086.1"/>
    <property type="molecule type" value="Genomic_DNA"/>
</dbReference>
<dbReference type="RefSeq" id="WP_136567529.1">
    <property type="nucleotide sequence ID" value="NZ_SNTZ01000016.1"/>
</dbReference>
<evidence type="ECO:0000313" key="3">
    <source>
        <dbReference type="Proteomes" id="UP000310406"/>
    </source>
</evidence>
<reference evidence="2 3" key="1">
    <citation type="submission" date="2019-03" db="EMBL/GenBank/DDBJ databases">
        <title>Muricauda SCR12 sp.nov, a marine bacterium isolated from Pacific Ocean:the Okinawa trough.</title>
        <authorList>
            <person name="Liu L."/>
        </authorList>
    </citation>
    <scope>NUCLEOTIDE SEQUENCE [LARGE SCALE GENOMIC DNA]</scope>
    <source>
        <strain evidence="2 3">SCR12</strain>
    </source>
</reference>
<evidence type="ECO:0000313" key="2">
    <source>
        <dbReference type="EMBL" id="THV57086.1"/>
    </source>
</evidence>
<keyword evidence="1" id="KW-0472">Membrane</keyword>
<organism evidence="2 3">
    <name type="scientific">Flagellimonas alvinocaridis</name>
    <dbReference type="NCBI Taxonomy" id="2530200"/>
    <lineage>
        <taxon>Bacteria</taxon>
        <taxon>Pseudomonadati</taxon>
        <taxon>Bacteroidota</taxon>
        <taxon>Flavobacteriia</taxon>
        <taxon>Flavobacteriales</taxon>
        <taxon>Flavobacteriaceae</taxon>
        <taxon>Flagellimonas</taxon>
    </lineage>
</organism>
<comment type="caution">
    <text evidence="2">The sequence shown here is derived from an EMBL/GenBank/DDBJ whole genome shotgun (WGS) entry which is preliminary data.</text>
</comment>
<protein>
    <submittedName>
        <fullName evidence="2">Uncharacterized protein</fullName>
    </submittedName>
</protein>
<sequence length="262" mass="27978">MSYLPISGGSPASTTPPIAGGGTTGGSVLGSVSAIGSVANLLGGIVSSEVIGKTIGQALKDGFKCWGSTWTPTRAENELPQWISIISNHFKQALDVPRGELEQSVNNFFKTFWGKSSFEAGSTTLENWIGWRYDTAKDCTLRGLIALEKGVDSYINNTLVSTLKQIGPEINATITVTSTQITLRRTNNKDGSGGTKKAYTKVVPQIRVKLKADVVEDVKDLAGNKTLQFFGGVGLAVAALFALFAKTDNKKKGRSKAKKLYR</sequence>
<keyword evidence="1" id="KW-1133">Transmembrane helix</keyword>
<name>A0A4V4HWG6_9FLAO</name>
<accession>A0A4V4HWG6</accession>
<feature type="transmembrane region" description="Helical" evidence="1">
    <location>
        <begin position="227"/>
        <end position="245"/>
    </location>
</feature>
<evidence type="ECO:0000256" key="1">
    <source>
        <dbReference type="SAM" id="Phobius"/>
    </source>
</evidence>